<dbReference type="Pfam" id="PF04752">
    <property type="entry name" value="ChaC"/>
    <property type="match status" value="1"/>
</dbReference>
<keyword evidence="2" id="KW-0456">Lyase</keyword>
<keyword evidence="3" id="KW-0808">Transferase</keyword>
<proteinExistence type="predicted"/>
<sequence>MLTRELISTGAYLESFQDLPEQFRWSRERIETSMRETLARRPQPEEPVWVFAYGSLIWNPLFHFAEKQRATLHGWHRSFCIRLVTARGTSTHPGRMLGLELAGESVGVAFRLREDELVHELMMVWVREMVGGVYQPTWGEVKLADGKTVSAITFVADTAHALYEDDSSIATTAPMIATANGHLGSNRDYLLQLDESLVEHDISDDYVKSLAEAVRVHRTSGGSSSPKS</sequence>
<gene>
    <name evidence="3" type="ORF">F7R26_036405</name>
</gene>
<dbReference type="InterPro" id="IPR013024">
    <property type="entry name" value="GGCT-like"/>
</dbReference>
<dbReference type="GO" id="GO:0006751">
    <property type="term" value="P:glutathione catabolic process"/>
    <property type="evidence" value="ECO:0007669"/>
    <property type="project" value="InterPro"/>
</dbReference>
<evidence type="ECO:0000313" key="3">
    <source>
        <dbReference type="EMBL" id="QOT81850.1"/>
    </source>
</evidence>
<evidence type="ECO:0000256" key="1">
    <source>
        <dbReference type="ARBA" id="ARBA00012344"/>
    </source>
</evidence>
<protein>
    <recommendedName>
        <fullName evidence="1">glutathione-specific gamma-glutamylcyclotransferase</fullName>
        <ecNumber evidence="1">4.3.2.7</ecNumber>
    </recommendedName>
</protein>
<dbReference type="Gene3D" id="3.10.490.10">
    <property type="entry name" value="Gamma-glutamyl cyclotransferase-like"/>
    <property type="match status" value="1"/>
</dbReference>
<dbReference type="PANTHER" id="PTHR12192:SF2">
    <property type="entry name" value="GLUTATHIONE-SPECIFIC GAMMA-GLUTAMYLCYCLOTRANSFERASE 2"/>
    <property type="match status" value="1"/>
</dbReference>
<dbReference type="RefSeq" id="WP_058697575.1">
    <property type="nucleotide sequence ID" value="NZ_CP062805.1"/>
</dbReference>
<dbReference type="GO" id="GO:0016740">
    <property type="term" value="F:transferase activity"/>
    <property type="evidence" value="ECO:0007669"/>
    <property type="project" value="UniProtKB-KW"/>
</dbReference>
<keyword evidence="3" id="KW-0614">Plasmid</keyword>
<dbReference type="InterPro" id="IPR006840">
    <property type="entry name" value="ChaC"/>
</dbReference>
<name>A0A643G1Q7_9BURK</name>
<dbReference type="PANTHER" id="PTHR12192">
    <property type="entry name" value="CATION TRANSPORT PROTEIN CHAC-RELATED"/>
    <property type="match status" value="1"/>
</dbReference>
<dbReference type="Proteomes" id="UP000397656">
    <property type="component" value="Plasmid pRK1-1"/>
</dbReference>
<dbReference type="CDD" id="cd06661">
    <property type="entry name" value="GGCT_like"/>
    <property type="match status" value="1"/>
</dbReference>
<evidence type="ECO:0000313" key="4">
    <source>
        <dbReference type="Proteomes" id="UP000397656"/>
    </source>
</evidence>
<geneLocation type="plasmid" evidence="3 4">
    <name>pRK1-1</name>
</geneLocation>
<dbReference type="SUPFAM" id="SSF110857">
    <property type="entry name" value="Gamma-glutamyl cyclotransferase-like"/>
    <property type="match status" value="1"/>
</dbReference>
<dbReference type="GO" id="GO:0061928">
    <property type="term" value="F:glutathione specific gamma-glutamylcyclotransferase activity"/>
    <property type="evidence" value="ECO:0007669"/>
    <property type="project" value="UniProtKB-EC"/>
</dbReference>
<dbReference type="EC" id="4.3.2.7" evidence="1"/>
<dbReference type="InterPro" id="IPR036568">
    <property type="entry name" value="GGCT-like_sf"/>
</dbReference>
<dbReference type="AlphaFoldDB" id="A0A643G1Q7"/>
<dbReference type="GeneID" id="98406458"/>
<reference evidence="3 4" key="1">
    <citation type="submission" date="2020-10" db="EMBL/GenBank/DDBJ databases">
        <title>Complete genome sequence of Cupriavidus basilensis CCUG 49340T.</title>
        <authorList>
            <person name="Salva-Serra F."/>
            <person name="Donoso R.A."/>
            <person name="Cho K.H."/>
            <person name="Yoo J.A."/>
            <person name="Lee K."/>
            <person name="Yoon S.-H."/>
            <person name="Perez-Pantoja D."/>
            <person name="Moore E.R.B."/>
        </authorList>
    </citation>
    <scope>NUCLEOTIDE SEQUENCE [LARGE SCALE GENOMIC DNA]</scope>
    <source>
        <strain evidence="4">CCUG 49340</strain>
        <plasmid evidence="3 4">pRK1-1</plasmid>
    </source>
</reference>
<organism evidence="3 4">
    <name type="scientific">Cupriavidus basilensis</name>
    <dbReference type="NCBI Taxonomy" id="68895"/>
    <lineage>
        <taxon>Bacteria</taxon>
        <taxon>Pseudomonadati</taxon>
        <taxon>Pseudomonadota</taxon>
        <taxon>Betaproteobacteria</taxon>
        <taxon>Burkholderiales</taxon>
        <taxon>Burkholderiaceae</taxon>
        <taxon>Cupriavidus</taxon>
    </lineage>
</organism>
<accession>A0A643G1Q7</accession>
<dbReference type="EMBL" id="CP062805">
    <property type="protein sequence ID" value="QOT81850.1"/>
    <property type="molecule type" value="Genomic_DNA"/>
</dbReference>
<dbReference type="GO" id="GO:0005737">
    <property type="term" value="C:cytoplasm"/>
    <property type="evidence" value="ECO:0007669"/>
    <property type="project" value="TreeGrafter"/>
</dbReference>
<evidence type="ECO:0000256" key="2">
    <source>
        <dbReference type="ARBA" id="ARBA00023239"/>
    </source>
</evidence>